<dbReference type="SUPFAM" id="SSF68912">
    <property type="entry name" value="Rho N-terminal domain-like"/>
    <property type="match status" value="1"/>
</dbReference>
<dbReference type="Gene3D" id="2.40.50.140">
    <property type="entry name" value="Nucleic acid-binding proteins"/>
    <property type="match status" value="1"/>
</dbReference>
<feature type="binding site" evidence="9">
    <location>
        <begin position="157"/>
        <end position="162"/>
    </location>
    <ligand>
        <name>ATP</name>
        <dbReference type="ChEBI" id="CHEBI:30616"/>
    </ligand>
</feature>
<keyword evidence="6 9" id="KW-0694">RNA-binding</keyword>
<dbReference type="AlphaFoldDB" id="D1AG07"/>
<name>D1AG07_SEBTE</name>
<dbReference type="GO" id="GO:0006353">
    <property type="term" value="P:DNA-templated transcription termination"/>
    <property type="evidence" value="ECO:0007669"/>
    <property type="project" value="UniProtKB-UniRule"/>
</dbReference>
<dbReference type="GO" id="GO:0008186">
    <property type="term" value="F:ATP-dependent activity, acting on RNA"/>
    <property type="evidence" value="ECO:0007669"/>
    <property type="project" value="UniProtKB-UniRule"/>
</dbReference>
<feature type="domain" description="Rho RNA-BD" evidence="12">
    <location>
        <begin position="46"/>
        <end position="116"/>
    </location>
</feature>
<dbReference type="PANTHER" id="PTHR46425:SF1">
    <property type="entry name" value="TRANSCRIPTION TERMINATION FACTOR RHO"/>
    <property type="match status" value="1"/>
</dbReference>
<evidence type="ECO:0000256" key="5">
    <source>
        <dbReference type="ARBA" id="ARBA00022840"/>
    </source>
</evidence>
<dbReference type="HAMAP" id="MF_01884">
    <property type="entry name" value="Rho"/>
    <property type="match status" value="1"/>
</dbReference>
<feature type="binding site" evidence="9">
    <location>
        <position position="200"/>
    </location>
    <ligand>
        <name>ATP</name>
        <dbReference type="ChEBI" id="CHEBI:30616"/>
    </ligand>
</feature>
<dbReference type="Gene3D" id="3.40.50.300">
    <property type="entry name" value="P-loop containing nucleotide triphosphate hydrolases"/>
    <property type="match status" value="1"/>
</dbReference>
<dbReference type="InterPro" id="IPR036269">
    <property type="entry name" value="Rho_N_sf"/>
</dbReference>
<evidence type="ECO:0000256" key="10">
    <source>
        <dbReference type="NCBIfam" id="TIGR00767"/>
    </source>
</evidence>
<evidence type="ECO:0000259" key="12">
    <source>
        <dbReference type="PROSITE" id="PS51856"/>
    </source>
</evidence>
<evidence type="ECO:0000256" key="2">
    <source>
        <dbReference type="ARBA" id="ARBA00022741"/>
    </source>
</evidence>
<keyword evidence="8 9" id="KW-0804">Transcription</keyword>
<keyword evidence="7 9" id="KW-0805">Transcription regulation</keyword>
<evidence type="ECO:0000256" key="1">
    <source>
        <dbReference type="ARBA" id="ARBA00022472"/>
    </source>
</evidence>
<dbReference type="InterPro" id="IPR004665">
    <property type="entry name" value="Term_rho"/>
</dbReference>
<dbReference type="GO" id="GO:0004386">
    <property type="term" value="F:helicase activity"/>
    <property type="evidence" value="ECO:0007669"/>
    <property type="project" value="UniProtKB-UniRule"/>
</dbReference>
<comment type="caution">
    <text evidence="9">Lacks conserved residue(s) required for the propagation of feature annotation.</text>
</comment>
<gene>
    <name evidence="9" type="primary">rho</name>
    <name evidence="13" type="ordered locus">Sterm_3799</name>
</gene>
<dbReference type="GO" id="GO:0003723">
    <property type="term" value="F:RNA binding"/>
    <property type="evidence" value="ECO:0007669"/>
    <property type="project" value="UniProtKB-UniRule"/>
</dbReference>
<dbReference type="SMART" id="SM00357">
    <property type="entry name" value="CSP"/>
    <property type="match status" value="1"/>
</dbReference>
<keyword evidence="4 9" id="KW-0347">Helicase</keyword>
<evidence type="ECO:0000256" key="4">
    <source>
        <dbReference type="ARBA" id="ARBA00022806"/>
    </source>
</evidence>
<feature type="binding site" evidence="9">
    <location>
        <begin position="169"/>
        <end position="174"/>
    </location>
    <ligand>
        <name>ATP</name>
        <dbReference type="ChEBI" id="CHEBI:30616"/>
    </ligand>
</feature>
<dbReference type="SMART" id="SM00382">
    <property type="entry name" value="AAA"/>
    <property type="match status" value="1"/>
</dbReference>
<dbReference type="KEGG" id="str:Sterm_3799"/>
<dbReference type="InterPro" id="IPR041703">
    <property type="entry name" value="Rho_factor_ATP-bd"/>
</dbReference>
<organism evidence="13 14">
    <name type="scientific">Sebaldella termitidis (strain ATCC 33386 / NCTC 11300)</name>
    <dbReference type="NCBI Taxonomy" id="526218"/>
    <lineage>
        <taxon>Bacteria</taxon>
        <taxon>Fusobacteriati</taxon>
        <taxon>Fusobacteriota</taxon>
        <taxon>Fusobacteriia</taxon>
        <taxon>Fusobacteriales</taxon>
        <taxon>Leptotrichiaceae</taxon>
        <taxon>Sebaldella</taxon>
    </lineage>
</organism>
<keyword evidence="14" id="KW-1185">Reference proteome</keyword>
<dbReference type="SMART" id="SM00959">
    <property type="entry name" value="Rho_N"/>
    <property type="match status" value="1"/>
</dbReference>
<dbReference type="SUPFAM" id="SSF50249">
    <property type="entry name" value="Nucleic acid-binding proteins"/>
    <property type="match status" value="1"/>
</dbReference>
<evidence type="ECO:0000313" key="13">
    <source>
        <dbReference type="EMBL" id="ACZ10633.1"/>
    </source>
</evidence>
<keyword evidence="3 9" id="KW-0378">Hydrolase</keyword>
<dbReference type="Pfam" id="PF00006">
    <property type="entry name" value="ATP-synt_ab"/>
    <property type="match status" value="1"/>
</dbReference>
<proteinExistence type="inferred from homology"/>
<dbReference type="Pfam" id="PF07498">
    <property type="entry name" value="Rho_N"/>
    <property type="match status" value="1"/>
</dbReference>
<dbReference type="PROSITE" id="PS51856">
    <property type="entry name" value="RHO_RNA_BD"/>
    <property type="match status" value="1"/>
</dbReference>
<protein>
    <recommendedName>
        <fullName evidence="9 10">Transcription termination factor Rho</fullName>
        <ecNumber evidence="9 10">3.6.4.-</ecNumber>
    </recommendedName>
    <alternativeName>
        <fullName evidence="9">ATP-dependent helicase Rho</fullName>
    </alternativeName>
</protein>
<dbReference type="eggNOG" id="COG1158">
    <property type="taxonomic scope" value="Bacteria"/>
</dbReference>
<dbReference type="EC" id="3.6.4.-" evidence="9 10"/>
<comment type="subunit">
    <text evidence="9">Homohexamer. The homohexamer assembles into an open ring structure.</text>
</comment>
<dbReference type="NCBIfam" id="NF006886">
    <property type="entry name" value="PRK09376.1"/>
    <property type="match status" value="1"/>
</dbReference>
<dbReference type="InterPro" id="IPR012340">
    <property type="entry name" value="NA-bd_OB-fold"/>
</dbReference>
<evidence type="ECO:0000256" key="6">
    <source>
        <dbReference type="ARBA" id="ARBA00022884"/>
    </source>
</evidence>
<dbReference type="HOGENOM" id="CLU_016377_4_3_0"/>
<comment type="function">
    <text evidence="9">Facilitates transcription termination by a mechanism that involves Rho binding to the nascent RNA, activation of Rho's RNA-dependent ATPase activity, and release of the mRNA from the DNA template.</text>
</comment>
<dbReference type="InterPro" id="IPR000194">
    <property type="entry name" value="ATPase_F1/V1/A1_a/bsu_nucl-bd"/>
</dbReference>
<dbReference type="InterPro" id="IPR011113">
    <property type="entry name" value="Rho_RNA-bd"/>
</dbReference>
<evidence type="ECO:0000256" key="7">
    <source>
        <dbReference type="ARBA" id="ARBA00023015"/>
    </source>
</evidence>
<evidence type="ECO:0000256" key="9">
    <source>
        <dbReference type="HAMAP-Rule" id="MF_01884"/>
    </source>
</evidence>
<comment type="similarity">
    <text evidence="9 11">Belongs to the Rho family.</text>
</comment>
<evidence type="ECO:0000256" key="8">
    <source>
        <dbReference type="ARBA" id="ARBA00023163"/>
    </source>
</evidence>
<dbReference type="InterPro" id="IPR011112">
    <property type="entry name" value="Rho-like_N"/>
</dbReference>
<dbReference type="RefSeq" id="WP_012863213.1">
    <property type="nucleotide sequence ID" value="NC_013517.1"/>
</dbReference>
<dbReference type="InterPro" id="IPR027417">
    <property type="entry name" value="P-loop_NTPase"/>
</dbReference>
<dbReference type="InterPro" id="IPR003593">
    <property type="entry name" value="AAA+_ATPase"/>
</dbReference>
<reference evidence="13 14" key="2">
    <citation type="journal article" date="2010" name="Stand. Genomic Sci.">
        <title>Complete genome sequence of Sebaldella termitidis type strain (NCTC 11300).</title>
        <authorList>
            <person name="Harmon-Smith M."/>
            <person name="Celia L."/>
            <person name="Chertkov O."/>
            <person name="Lapidus A."/>
            <person name="Copeland A."/>
            <person name="Glavina Del Rio T."/>
            <person name="Nolan M."/>
            <person name="Lucas S."/>
            <person name="Tice H."/>
            <person name="Cheng J.F."/>
            <person name="Han C."/>
            <person name="Detter J.C."/>
            <person name="Bruce D."/>
            <person name="Goodwin L."/>
            <person name="Pitluck S."/>
            <person name="Pati A."/>
            <person name="Liolios K."/>
            <person name="Ivanova N."/>
            <person name="Mavromatis K."/>
            <person name="Mikhailova N."/>
            <person name="Chen A."/>
            <person name="Palaniappan K."/>
            <person name="Land M."/>
            <person name="Hauser L."/>
            <person name="Chang Y.J."/>
            <person name="Jeffries C.D."/>
            <person name="Brettin T."/>
            <person name="Goker M."/>
            <person name="Beck B."/>
            <person name="Bristow J."/>
            <person name="Eisen J.A."/>
            <person name="Markowitz V."/>
            <person name="Hugenholtz P."/>
            <person name="Kyrpides N.C."/>
            <person name="Klenk H.P."/>
            <person name="Chen F."/>
        </authorList>
    </citation>
    <scope>NUCLEOTIDE SEQUENCE [LARGE SCALE GENOMIC DNA]</scope>
    <source>
        <strain evidence="14">ATCC 33386 / NCTC 11300</strain>
    </source>
</reference>
<dbReference type="PANTHER" id="PTHR46425">
    <property type="entry name" value="TRANSCRIPTION TERMINATION FACTOR RHO"/>
    <property type="match status" value="1"/>
</dbReference>
<dbReference type="GO" id="GO:0005524">
    <property type="term" value="F:ATP binding"/>
    <property type="evidence" value="ECO:0007669"/>
    <property type="project" value="UniProtKB-UniRule"/>
</dbReference>
<reference evidence="14" key="1">
    <citation type="submission" date="2009-09" db="EMBL/GenBank/DDBJ databases">
        <title>The complete chromosome of Sebaldella termitidis ATCC 33386.</title>
        <authorList>
            <consortium name="US DOE Joint Genome Institute (JGI-PGF)"/>
            <person name="Lucas S."/>
            <person name="Copeland A."/>
            <person name="Lapidus A."/>
            <person name="Glavina del Rio T."/>
            <person name="Dalin E."/>
            <person name="Tice H."/>
            <person name="Bruce D."/>
            <person name="Goodwin L."/>
            <person name="Pitluck S."/>
            <person name="Kyrpides N."/>
            <person name="Mavromatis K."/>
            <person name="Ivanova N."/>
            <person name="Mikhailova N."/>
            <person name="Sims D."/>
            <person name="Meincke L."/>
            <person name="Brettin T."/>
            <person name="Detter J.C."/>
            <person name="Han C."/>
            <person name="Larimer F."/>
            <person name="Land M."/>
            <person name="Hauser L."/>
            <person name="Markowitz V."/>
            <person name="Cheng J.F."/>
            <person name="Hugenholtz P."/>
            <person name="Woyke T."/>
            <person name="Wu D."/>
            <person name="Eisen J.A."/>
        </authorList>
    </citation>
    <scope>NUCLEOTIDE SEQUENCE [LARGE SCALE GENOMIC DNA]</scope>
    <source>
        <strain evidence="14">ATCC 33386 / NCTC 11300</strain>
    </source>
</reference>
<dbReference type="SUPFAM" id="SSF52540">
    <property type="entry name" value="P-loop containing nucleoside triphosphate hydrolases"/>
    <property type="match status" value="1"/>
</dbReference>
<keyword evidence="1 9" id="KW-0806">Transcription termination</keyword>
<evidence type="ECO:0000256" key="11">
    <source>
        <dbReference type="PROSITE-ProRule" id="PRU01203"/>
    </source>
</evidence>
<dbReference type="NCBIfam" id="TIGR00767">
    <property type="entry name" value="rho"/>
    <property type="match status" value="1"/>
</dbReference>
<sequence length="414" mass="46315">MENIFEMKLTELRKKAKEYGITGFSTMGKSDLITNIYIEEAKKDNIILGSGRLDMMSDGYGFLRESSVGPDIYVSASQARKFALRNEDIVLGEVREPIGTEKNYALIKTLLINGDAPEKSTNRPFFDDLTPSYPEEKLNLSSASLSSRIIDLIAPIGKGQRGLIVAPPKAGKTILLSTLANDIINNNPEVELWILLIDERPEEVTDIKENVRDAEVFSATFDEDPSVHIKVTEDVLEKAKREVEKGKDIVILMDSLTRLARSYNIVVPSSGKLISGGIDPKALYYPKRFLGAARNIRKGGSLTIIATALIETGSKMDDIIFEEFKGTGNMEVILERSLAELRIFPAIDVLKSGTRKEEILLDEKTLKTIWNFRRYLSNYNEAEAVKKLIDLIKKTKSNDELINMISKDNSKITM</sequence>
<dbReference type="CDD" id="cd01128">
    <property type="entry name" value="rho_factor_C"/>
    <property type="match status" value="1"/>
</dbReference>
<evidence type="ECO:0000313" key="14">
    <source>
        <dbReference type="Proteomes" id="UP000000845"/>
    </source>
</evidence>
<dbReference type="STRING" id="526218.Sterm_3799"/>
<dbReference type="EMBL" id="CP001739">
    <property type="protein sequence ID" value="ACZ10633.1"/>
    <property type="molecule type" value="Genomic_DNA"/>
</dbReference>
<evidence type="ECO:0000256" key="3">
    <source>
        <dbReference type="ARBA" id="ARBA00022801"/>
    </source>
</evidence>
<dbReference type="Proteomes" id="UP000000845">
    <property type="component" value="Chromosome"/>
</dbReference>
<keyword evidence="2 9" id="KW-0547">Nucleotide-binding</keyword>
<accession>D1AG07</accession>
<dbReference type="Pfam" id="PF07497">
    <property type="entry name" value="Rho_RNA_bind"/>
    <property type="match status" value="1"/>
</dbReference>
<dbReference type="InterPro" id="IPR011129">
    <property type="entry name" value="CSD"/>
</dbReference>
<dbReference type="GO" id="GO:0016787">
    <property type="term" value="F:hydrolase activity"/>
    <property type="evidence" value="ECO:0007669"/>
    <property type="project" value="UniProtKB-KW"/>
</dbReference>
<keyword evidence="5 9" id="KW-0067">ATP-binding</keyword>